<name>A0A239NGH2_9ACTN</name>
<proteinExistence type="predicted"/>
<dbReference type="EMBL" id="FZOR01000041">
    <property type="protein sequence ID" value="SNT53991.1"/>
    <property type="molecule type" value="Genomic_DNA"/>
</dbReference>
<feature type="region of interest" description="Disordered" evidence="1">
    <location>
        <begin position="1"/>
        <end position="33"/>
    </location>
</feature>
<dbReference type="Gene3D" id="3.40.50.300">
    <property type="entry name" value="P-loop containing nucleotide triphosphate hydrolases"/>
    <property type="match status" value="1"/>
</dbReference>
<dbReference type="SUPFAM" id="SSF52540">
    <property type="entry name" value="P-loop containing nucleoside triphosphate hydrolases"/>
    <property type="match status" value="1"/>
</dbReference>
<dbReference type="Proteomes" id="UP000198318">
    <property type="component" value="Unassembled WGS sequence"/>
</dbReference>
<evidence type="ECO:0000256" key="1">
    <source>
        <dbReference type="SAM" id="MobiDB-lite"/>
    </source>
</evidence>
<sequence length="359" mass="39729">MTLYSPSLPEPLRLPGTPPPVCRRGPRDPHFTGRDDELEQVGELLATERVLVVDGDGLERSGKSAFALEYCHRFGQRYTMIWWFDCRAEDGLDAQVDAFRKQAGDAAGTERWWLSVYDGVRSAADLDGHLPDGPAHVLLTSHGAHGPRDRGVPGVRTFPLGPLTLAESIILLMRKAPELDPARAKRLAEAVGHRPALLSELGDLLLGKPDIDVDTCLALMRLGRRMPALGATVPPPRRPPPDEPRPPGEQPVVAERPSPPKVEMAYKTQLVNALEEVQPLSDQLSEWVAEIEDMFGKLGVRRSAPRATLVNMTNRALRHEDARMLEAMLEALRLVVPENEPGVSRVAELIDQIKRIRYP</sequence>
<dbReference type="RefSeq" id="WP_179271791.1">
    <property type="nucleotide sequence ID" value="NZ_FZOR01000041.1"/>
</dbReference>
<reference evidence="2 3" key="1">
    <citation type="submission" date="2017-06" db="EMBL/GenBank/DDBJ databases">
        <authorList>
            <person name="Kim H.J."/>
            <person name="Triplett B.A."/>
        </authorList>
    </citation>
    <scope>NUCLEOTIDE SEQUENCE [LARGE SCALE GENOMIC DNA]</scope>
    <source>
        <strain evidence="2 3">DSM 44715</strain>
    </source>
</reference>
<dbReference type="InterPro" id="IPR027417">
    <property type="entry name" value="P-loop_NTPase"/>
</dbReference>
<dbReference type="AlphaFoldDB" id="A0A239NGH2"/>
<feature type="region of interest" description="Disordered" evidence="1">
    <location>
        <begin position="228"/>
        <end position="259"/>
    </location>
</feature>
<evidence type="ECO:0000313" key="2">
    <source>
        <dbReference type="EMBL" id="SNT53991.1"/>
    </source>
</evidence>
<gene>
    <name evidence="2" type="ORF">SAMN05443665_104117</name>
</gene>
<keyword evidence="3" id="KW-1185">Reference proteome</keyword>
<protein>
    <submittedName>
        <fullName evidence="2">Uncharacterized protein</fullName>
    </submittedName>
</protein>
<accession>A0A239NGH2</accession>
<evidence type="ECO:0000313" key="3">
    <source>
        <dbReference type="Proteomes" id="UP000198318"/>
    </source>
</evidence>
<organism evidence="2 3">
    <name type="scientific">Actinomadura meyerae</name>
    <dbReference type="NCBI Taxonomy" id="240840"/>
    <lineage>
        <taxon>Bacteria</taxon>
        <taxon>Bacillati</taxon>
        <taxon>Actinomycetota</taxon>
        <taxon>Actinomycetes</taxon>
        <taxon>Streptosporangiales</taxon>
        <taxon>Thermomonosporaceae</taxon>
        <taxon>Actinomadura</taxon>
    </lineage>
</organism>